<evidence type="ECO:0000313" key="2">
    <source>
        <dbReference type="Proteomes" id="UP001529340"/>
    </source>
</evidence>
<protein>
    <submittedName>
        <fullName evidence="1">DUF1905 domain-containing protein</fullName>
    </submittedName>
</protein>
<sequence length="113" mass="13011">MQRTYEYEAVIHEIPENGGAYVHFPWDIRQIYHRGRRKVDTTFDDIPYRGSIVNMGAKDAQGQICSILGVRRSIRQALNKGDEDSVHVTVHVIDPCCGEQTKSDEPPTKRERR</sequence>
<name>A0ABT7UBI1_9FIRM</name>
<keyword evidence="2" id="KW-1185">Reference proteome</keyword>
<gene>
    <name evidence="1" type="ORF">QUV96_05005</name>
</gene>
<evidence type="ECO:0000313" key="1">
    <source>
        <dbReference type="EMBL" id="MDM8156993.1"/>
    </source>
</evidence>
<reference evidence="1" key="2">
    <citation type="submission" date="2023-06" db="EMBL/GenBank/DDBJ databases">
        <authorList>
            <person name="Zeman M."/>
            <person name="Kubasova T."/>
            <person name="Jahodarova E."/>
            <person name="Nykrynova M."/>
            <person name="Rychlik I."/>
        </authorList>
    </citation>
    <scope>NUCLEOTIDE SEQUENCE</scope>
    <source>
        <strain evidence="1">ET39</strain>
    </source>
</reference>
<organism evidence="1 2">
    <name type="scientific">Amedibacillus dolichus</name>
    <dbReference type="NCBI Taxonomy" id="31971"/>
    <lineage>
        <taxon>Bacteria</taxon>
        <taxon>Bacillati</taxon>
        <taxon>Bacillota</taxon>
        <taxon>Erysipelotrichia</taxon>
        <taxon>Erysipelotrichales</taxon>
        <taxon>Erysipelotrichaceae</taxon>
        <taxon>Amedibacillus</taxon>
    </lineage>
</organism>
<proteinExistence type="predicted"/>
<dbReference type="Gene3D" id="2.40.30.100">
    <property type="entry name" value="AF2212/PG0164-like"/>
    <property type="match status" value="1"/>
</dbReference>
<dbReference type="EMBL" id="JAUDCG010000016">
    <property type="protein sequence ID" value="MDM8156993.1"/>
    <property type="molecule type" value="Genomic_DNA"/>
</dbReference>
<comment type="caution">
    <text evidence="1">The sequence shown here is derived from an EMBL/GenBank/DDBJ whole genome shotgun (WGS) entry which is preliminary data.</text>
</comment>
<dbReference type="InterPro" id="IPR037079">
    <property type="entry name" value="AF2212/PG0164-like_sf"/>
</dbReference>
<dbReference type="Proteomes" id="UP001529340">
    <property type="component" value="Unassembled WGS sequence"/>
</dbReference>
<accession>A0ABT7UBI1</accession>
<dbReference type="Pfam" id="PF08922">
    <property type="entry name" value="DUF1905"/>
    <property type="match status" value="1"/>
</dbReference>
<dbReference type="SUPFAM" id="SSF141694">
    <property type="entry name" value="AF2212/PG0164-like"/>
    <property type="match status" value="1"/>
</dbReference>
<dbReference type="RefSeq" id="WP_289607456.1">
    <property type="nucleotide sequence ID" value="NZ_JAUDCG010000016.1"/>
</dbReference>
<reference evidence="1" key="1">
    <citation type="submission" date="2023-06" db="EMBL/GenBank/DDBJ databases">
        <title>Identification and characterization of horizontal gene transfer across gut microbiota members of farm animals based on homology search.</title>
        <authorList>
            <person name="Schwarzerova J."/>
            <person name="Nykrynova M."/>
            <person name="Jureckova K."/>
            <person name="Cejkova D."/>
            <person name="Rychlik I."/>
        </authorList>
    </citation>
    <scope>NUCLEOTIDE SEQUENCE</scope>
    <source>
        <strain evidence="1">ET39</strain>
    </source>
</reference>
<dbReference type="InterPro" id="IPR015018">
    <property type="entry name" value="DUF1905"/>
</dbReference>